<reference evidence="2 3" key="1">
    <citation type="submission" date="2016-03" db="EMBL/GenBank/DDBJ databases">
        <title>Acetic acid bacteria sequencing.</title>
        <authorList>
            <person name="Brandt J."/>
            <person name="Jakob F."/>
            <person name="Vogel R.F."/>
        </authorList>
    </citation>
    <scope>NUCLEOTIDE SEQUENCE [LARGE SCALE GENOMIC DNA]</scope>
    <source>
        <strain evidence="2 3">TMW2.1084</strain>
    </source>
</reference>
<dbReference type="Proteomes" id="UP000189055">
    <property type="component" value="Chromosome"/>
</dbReference>
<evidence type="ECO:0000313" key="2">
    <source>
        <dbReference type="EMBL" id="AQT05192.1"/>
    </source>
</evidence>
<dbReference type="KEGG" id="aper:A0U91_10195"/>
<name>A0A1U9LFK8_9PROT</name>
<evidence type="ECO:0000256" key="1">
    <source>
        <dbReference type="SAM" id="Phobius"/>
    </source>
</evidence>
<organism evidence="2 3">
    <name type="scientific">Acetobacter persici</name>
    <dbReference type="NCBI Taxonomy" id="1076596"/>
    <lineage>
        <taxon>Bacteria</taxon>
        <taxon>Pseudomonadati</taxon>
        <taxon>Pseudomonadota</taxon>
        <taxon>Alphaproteobacteria</taxon>
        <taxon>Acetobacterales</taxon>
        <taxon>Acetobacteraceae</taxon>
        <taxon>Acetobacter</taxon>
    </lineage>
</organism>
<evidence type="ECO:0000313" key="3">
    <source>
        <dbReference type="Proteomes" id="UP000189055"/>
    </source>
</evidence>
<keyword evidence="1" id="KW-0812">Transmembrane</keyword>
<protein>
    <submittedName>
        <fullName evidence="2">Uncharacterized protein</fullName>
    </submittedName>
</protein>
<keyword evidence="1" id="KW-0472">Membrane</keyword>
<dbReference type="AlphaFoldDB" id="A0A1U9LFK8"/>
<gene>
    <name evidence="2" type="ORF">A0U91_10195</name>
</gene>
<dbReference type="EMBL" id="CP014687">
    <property type="protein sequence ID" value="AQT05192.1"/>
    <property type="molecule type" value="Genomic_DNA"/>
</dbReference>
<proteinExistence type="predicted"/>
<dbReference type="RefSeq" id="WP_077930976.1">
    <property type="nucleotide sequence ID" value="NZ_CP014687.1"/>
</dbReference>
<keyword evidence="1" id="KW-1133">Transmembrane helix</keyword>
<accession>A0A1U9LFK8</accession>
<feature type="transmembrane region" description="Helical" evidence="1">
    <location>
        <begin position="33"/>
        <end position="50"/>
    </location>
</feature>
<sequence length="61" mass="6925">MSRYQRSVCLSSLCLVCLAGSIVYQRSACIFDLFFWTALVILVSQSLVLHDERIKKQQGSL</sequence>